<gene>
    <name evidence="10" type="primary">hisE</name>
    <name evidence="11" type="ORF">SAMN04488693_10282</name>
</gene>
<evidence type="ECO:0000256" key="7">
    <source>
        <dbReference type="ARBA" id="ARBA00022801"/>
    </source>
</evidence>
<dbReference type="CDD" id="cd11547">
    <property type="entry name" value="NTP-PPase_HisE"/>
    <property type="match status" value="1"/>
</dbReference>
<dbReference type="STRING" id="335973.SAMN04488693_10282"/>
<evidence type="ECO:0000256" key="10">
    <source>
        <dbReference type="HAMAP-Rule" id="MF_01020"/>
    </source>
</evidence>
<dbReference type="HAMAP" id="MF_01020">
    <property type="entry name" value="HisE"/>
    <property type="match status" value="1"/>
</dbReference>
<keyword evidence="8 10" id="KW-0067">ATP-binding</keyword>
<evidence type="ECO:0000256" key="3">
    <source>
        <dbReference type="ARBA" id="ARBA00012414"/>
    </source>
</evidence>
<keyword evidence="9 10" id="KW-0368">Histidine biosynthesis</keyword>
<dbReference type="Pfam" id="PF01503">
    <property type="entry name" value="PRA-PH"/>
    <property type="match status" value="1"/>
</dbReference>
<sequence>MQPSNLDRVKSFDTLFAELSEKAAARPAGSRTVAELESGVHGIGKKVVEEAAEVWMAAEYESNEAAAEEISQLLYHLQVMMIAKGLTLEDVYKHL</sequence>
<evidence type="ECO:0000256" key="9">
    <source>
        <dbReference type="ARBA" id="ARBA00023102"/>
    </source>
</evidence>
<dbReference type="NCBIfam" id="NF001610">
    <property type="entry name" value="PRK00400.1-1"/>
    <property type="match status" value="1"/>
</dbReference>
<dbReference type="UniPathway" id="UPA00031">
    <property type="reaction ID" value="UER00007"/>
</dbReference>
<dbReference type="AlphaFoldDB" id="A0A1G8EEH7"/>
<evidence type="ECO:0000256" key="2">
    <source>
        <dbReference type="ARBA" id="ARBA00005204"/>
    </source>
</evidence>
<protein>
    <recommendedName>
        <fullName evidence="4 10">Phosphoribosyl-ATP pyrophosphatase</fullName>
        <shortName evidence="10">PRA-PH</shortName>
        <ecNumber evidence="3 10">3.6.1.31</ecNumber>
    </recommendedName>
</protein>
<evidence type="ECO:0000256" key="5">
    <source>
        <dbReference type="ARBA" id="ARBA00022605"/>
    </source>
</evidence>
<dbReference type="PANTHER" id="PTHR42945">
    <property type="entry name" value="HISTIDINE BIOSYNTHESIS BIFUNCTIONAL PROTEIN"/>
    <property type="match status" value="1"/>
</dbReference>
<dbReference type="InterPro" id="IPR008179">
    <property type="entry name" value="HisE"/>
</dbReference>
<dbReference type="EMBL" id="FNDT01000002">
    <property type="protein sequence ID" value="SDH68271.1"/>
    <property type="molecule type" value="Genomic_DNA"/>
</dbReference>
<comment type="catalytic activity">
    <reaction evidence="1 10">
        <text>1-(5-phospho-beta-D-ribosyl)-ATP + H2O = 1-(5-phospho-beta-D-ribosyl)-5'-AMP + diphosphate + H(+)</text>
        <dbReference type="Rhea" id="RHEA:22828"/>
        <dbReference type="ChEBI" id="CHEBI:15377"/>
        <dbReference type="ChEBI" id="CHEBI:15378"/>
        <dbReference type="ChEBI" id="CHEBI:33019"/>
        <dbReference type="ChEBI" id="CHEBI:59457"/>
        <dbReference type="ChEBI" id="CHEBI:73183"/>
        <dbReference type="EC" id="3.6.1.31"/>
    </reaction>
</comment>
<evidence type="ECO:0000256" key="4">
    <source>
        <dbReference type="ARBA" id="ARBA00013336"/>
    </source>
</evidence>
<organism evidence="11 12">
    <name type="scientific">Arthrobacter subterraneus</name>
    <dbReference type="NCBI Taxonomy" id="335973"/>
    <lineage>
        <taxon>Bacteria</taxon>
        <taxon>Bacillati</taxon>
        <taxon>Actinomycetota</taxon>
        <taxon>Actinomycetes</taxon>
        <taxon>Micrococcales</taxon>
        <taxon>Micrococcaceae</taxon>
        <taxon>Arthrobacter</taxon>
    </lineage>
</organism>
<evidence type="ECO:0000256" key="1">
    <source>
        <dbReference type="ARBA" id="ARBA00001460"/>
    </source>
</evidence>
<dbReference type="GO" id="GO:0005737">
    <property type="term" value="C:cytoplasm"/>
    <property type="evidence" value="ECO:0007669"/>
    <property type="project" value="UniProtKB-SubCell"/>
</dbReference>
<keyword evidence="12" id="KW-1185">Reference proteome</keyword>
<dbReference type="GO" id="GO:0000105">
    <property type="term" value="P:L-histidine biosynthetic process"/>
    <property type="evidence" value="ECO:0007669"/>
    <property type="project" value="UniProtKB-UniRule"/>
</dbReference>
<evidence type="ECO:0000256" key="6">
    <source>
        <dbReference type="ARBA" id="ARBA00022741"/>
    </source>
</evidence>
<accession>A0A1G8EEH7</accession>
<dbReference type="EC" id="3.6.1.31" evidence="3 10"/>
<dbReference type="InterPro" id="IPR021130">
    <property type="entry name" value="PRib-ATP_PPHydrolase-like"/>
</dbReference>
<dbReference type="Gene3D" id="1.10.287.1080">
    <property type="entry name" value="MazG-like"/>
    <property type="match status" value="1"/>
</dbReference>
<dbReference type="GO" id="GO:0005524">
    <property type="term" value="F:ATP binding"/>
    <property type="evidence" value="ECO:0007669"/>
    <property type="project" value="UniProtKB-KW"/>
</dbReference>
<keyword evidence="10" id="KW-0963">Cytoplasm</keyword>
<dbReference type="Proteomes" id="UP000199258">
    <property type="component" value="Unassembled WGS sequence"/>
</dbReference>
<dbReference type="PANTHER" id="PTHR42945:SF1">
    <property type="entry name" value="HISTIDINE BIOSYNTHESIS BIFUNCTIONAL PROTEIN HIS7"/>
    <property type="match status" value="1"/>
</dbReference>
<dbReference type="SUPFAM" id="SSF101386">
    <property type="entry name" value="all-alpha NTP pyrophosphatases"/>
    <property type="match status" value="1"/>
</dbReference>
<keyword evidence="5 10" id="KW-0028">Amino-acid biosynthesis</keyword>
<dbReference type="NCBIfam" id="TIGR03188">
    <property type="entry name" value="histidine_hisI"/>
    <property type="match status" value="1"/>
</dbReference>
<proteinExistence type="inferred from homology"/>
<evidence type="ECO:0000313" key="12">
    <source>
        <dbReference type="Proteomes" id="UP000199258"/>
    </source>
</evidence>
<evidence type="ECO:0000313" key="11">
    <source>
        <dbReference type="EMBL" id="SDH68271.1"/>
    </source>
</evidence>
<keyword evidence="7 10" id="KW-0378">Hydrolase</keyword>
<keyword evidence="6 10" id="KW-0547">Nucleotide-binding</keyword>
<evidence type="ECO:0000256" key="8">
    <source>
        <dbReference type="ARBA" id="ARBA00022840"/>
    </source>
</evidence>
<comment type="subcellular location">
    <subcellularLocation>
        <location evidence="10">Cytoplasm</location>
    </subcellularLocation>
</comment>
<name>A0A1G8EEH7_9MICC</name>
<comment type="similarity">
    <text evidence="10">Belongs to the PRA-PH family.</text>
</comment>
<comment type="pathway">
    <text evidence="2 10">Amino-acid biosynthesis; L-histidine biosynthesis; L-histidine from 5-phospho-alpha-D-ribose 1-diphosphate: step 2/9.</text>
</comment>
<reference evidence="11 12" key="1">
    <citation type="submission" date="2016-10" db="EMBL/GenBank/DDBJ databases">
        <authorList>
            <person name="de Groot N.N."/>
        </authorList>
    </citation>
    <scope>NUCLEOTIDE SEQUENCE [LARGE SCALE GENOMIC DNA]</scope>
    <source>
        <strain evidence="11 12">NP_1H</strain>
    </source>
</reference>
<dbReference type="GO" id="GO:0004636">
    <property type="term" value="F:phosphoribosyl-ATP diphosphatase activity"/>
    <property type="evidence" value="ECO:0007669"/>
    <property type="project" value="UniProtKB-UniRule"/>
</dbReference>